<accession>A0A9P4M1R4</accession>
<keyword evidence="4 9" id="KW-0489">Methyltransferase</keyword>
<dbReference type="PANTHER" id="PTHR12787:SF0">
    <property type="entry name" value="RIBOSOMAL RNA-PROCESSING PROTEIN 8"/>
    <property type="match status" value="1"/>
</dbReference>
<comment type="caution">
    <text evidence="11">The sequence shown here is derived from an EMBL/GenBank/DDBJ whole genome shotgun (WGS) entry which is preliminary data.</text>
</comment>
<feature type="region of interest" description="Disordered" evidence="10">
    <location>
        <begin position="385"/>
        <end position="406"/>
    </location>
</feature>
<keyword evidence="6 9" id="KW-0949">S-adenosyl-L-methionine</keyword>
<sequence length="524" mass="57142">MFAVPGWNLSAPLQTQTEVSAAAAAANGAAPSKKRKRSRDKKTNANAAPLVTEDNVADMYARHVEKRPKVEVVQQQPPKEQKEQDKGGEAKAKKNKNKKQKQENGAAGQGAPTPQGKKEKKNKPKKDQSTEKPQSNDSKTTTTTPAPAPAPAPLPPANTKLTPLQASMRAKLASARFRHLNQTLYTTPSQHSLSLIEENPDMFTEYHTGFRQQVAVWPENPVDKFYDLIRARGKAKENWREKRGFGKKGQNGNDVKEKPKPLPRTQGTCTLADLGCGDAALASKLQPQAQKLHLKIHSFDLASVSPLVTKADIANLPLPDNSVDVAIFCLALMGTNWTDFVDEAWRVLRWKGELWVAEIKSRFGRVGGKPAKGAVVEHSVGKRQKKMAAAKGKKGKGGDGAEPEVDAEEELAVEVDGADSKKQETDVTAFVEVLRKRGFVLDAESGKEAQAIDLSNKMFVRMSFVKGAPPIKGKNVKSRDEGQRSGDGAGGTWKPKPKGKFVQVDEKDDGDEATVLKPCVYKLR</sequence>
<keyword evidence="12" id="KW-1185">Reference proteome</keyword>
<dbReference type="OrthoDB" id="10258825at2759"/>
<dbReference type="CDD" id="cd02440">
    <property type="entry name" value="AdoMet_MTases"/>
    <property type="match status" value="1"/>
</dbReference>
<name>A0A9P4M1R4_9PEZI</name>
<evidence type="ECO:0000256" key="1">
    <source>
        <dbReference type="ARBA" id="ARBA00004604"/>
    </source>
</evidence>
<evidence type="ECO:0000313" key="12">
    <source>
        <dbReference type="Proteomes" id="UP000799776"/>
    </source>
</evidence>
<evidence type="ECO:0000313" key="11">
    <source>
        <dbReference type="EMBL" id="KAF2091452.1"/>
    </source>
</evidence>
<dbReference type="InterPro" id="IPR042036">
    <property type="entry name" value="RRP8_N"/>
</dbReference>
<dbReference type="SUPFAM" id="SSF53335">
    <property type="entry name" value="S-adenosyl-L-methionine-dependent methyltransferases"/>
    <property type="match status" value="1"/>
</dbReference>
<dbReference type="GO" id="GO:0016433">
    <property type="term" value="F:rRNA (adenine) methyltransferase activity"/>
    <property type="evidence" value="ECO:0007669"/>
    <property type="project" value="TreeGrafter"/>
</dbReference>
<evidence type="ECO:0000256" key="7">
    <source>
        <dbReference type="ARBA" id="ARBA00023242"/>
    </source>
</evidence>
<comment type="function">
    <text evidence="9">S-adenosyl-L-methionine-dependent methyltransferase that specifically methylates the N(1) position of adenine in helix 25.1 in 25S rRNA. Required both for ribosomal 40S and 60S subunits biogenesis. Required for efficient pre-rRNA cleavage at site A2.</text>
</comment>
<dbReference type="FunFam" id="1.10.10.2150:FF:000001">
    <property type="entry name" value="Ribosomal RNA-processing protein 8"/>
    <property type="match status" value="1"/>
</dbReference>
<feature type="compositionally biased region" description="Basic and acidic residues" evidence="10">
    <location>
        <begin position="79"/>
        <end position="92"/>
    </location>
</feature>
<evidence type="ECO:0000256" key="2">
    <source>
        <dbReference type="ARBA" id="ARBA00006301"/>
    </source>
</evidence>
<dbReference type="Gene3D" id="3.40.50.150">
    <property type="entry name" value="Vaccinia Virus protein VP39"/>
    <property type="match status" value="1"/>
</dbReference>
<feature type="region of interest" description="Disordered" evidence="10">
    <location>
        <begin position="22"/>
        <end position="160"/>
    </location>
</feature>
<reference evidence="11" key="1">
    <citation type="journal article" date="2020" name="Stud. Mycol.">
        <title>101 Dothideomycetes genomes: a test case for predicting lifestyles and emergence of pathogens.</title>
        <authorList>
            <person name="Haridas S."/>
            <person name="Albert R."/>
            <person name="Binder M."/>
            <person name="Bloem J."/>
            <person name="Labutti K."/>
            <person name="Salamov A."/>
            <person name="Andreopoulos B."/>
            <person name="Baker S."/>
            <person name="Barry K."/>
            <person name="Bills G."/>
            <person name="Bluhm B."/>
            <person name="Cannon C."/>
            <person name="Castanera R."/>
            <person name="Culley D."/>
            <person name="Daum C."/>
            <person name="Ezra D."/>
            <person name="Gonzalez J."/>
            <person name="Henrissat B."/>
            <person name="Kuo A."/>
            <person name="Liang C."/>
            <person name="Lipzen A."/>
            <person name="Lutzoni F."/>
            <person name="Magnuson J."/>
            <person name="Mondo S."/>
            <person name="Nolan M."/>
            <person name="Ohm R."/>
            <person name="Pangilinan J."/>
            <person name="Park H.-J."/>
            <person name="Ramirez L."/>
            <person name="Alfaro M."/>
            <person name="Sun H."/>
            <person name="Tritt A."/>
            <person name="Yoshinaga Y."/>
            <person name="Zwiers L.-H."/>
            <person name="Turgeon B."/>
            <person name="Goodwin S."/>
            <person name="Spatafora J."/>
            <person name="Crous P."/>
            <person name="Grigoriev I."/>
        </authorList>
    </citation>
    <scope>NUCLEOTIDE SEQUENCE</scope>
    <source>
        <strain evidence="11">CBS 121410</strain>
    </source>
</reference>
<evidence type="ECO:0000256" key="8">
    <source>
        <dbReference type="ARBA" id="ARBA00076672"/>
    </source>
</evidence>
<feature type="compositionally biased region" description="Basic residues" evidence="10">
    <location>
        <begin position="385"/>
        <end position="395"/>
    </location>
</feature>
<evidence type="ECO:0000256" key="9">
    <source>
        <dbReference type="RuleBase" id="RU365074"/>
    </source>
</evidence>
<proteinExistence type="inferred from homology"/>
<dbReference type="Pfam" id="PF05148">
    <property type="entry name" value="Methyltransf_8"/>
    <property type="match status" value="1"/>
</dbReference>
<feature type="region of interest" description="Disordered" evidence="10">
    <location>
        <begin position="238"/>
        <end position="266"/>
    </location>
</feature>
<feature type="region of interest" description="Disordered" evidence="10">
    <location>
        <begin position="470"/>
        <end position="509"/>
    </location>
</feature>
<keyword evidence="3 9" id="KW-0698">rRNA processing</keyword>
<gene>
    <name evidence="11" type="ORF">K490DRAFT_31370</name>
</gene>
<dbReference type="InterPro" id="IPR007823">
    <property type="entry name" value="RRP8"/>
</dbReference>
<dbReference type="PANTHER" id="PTHR12787">
    <property type="entry name" value="RIBOSOMAL RNA-PROCESSING PROTEIN 8"/>
    <property type="match status" value="1"/>
</dbReference>
<dbReference type="EMBL" id="ML978711">
    <property type="protein sequence ID" value="KAF2091452.1"/>
    <property type="molecule type" value="Genomic_DNA"/>
</dbReference>
<dbReference type="GO" id="GO:0005730">
    <property type="term" value="C:nucleolus"/>
    <property type="evidence" value="ECO:0007669"/>
    <property type="project" value="UniProtKB-SubCell"/>
</dbReference>
<evidence type="ECO:0000256" key="6">
    <source>
        <dbReference type="ARBA" id="ARBA00022691"/>
    </source>
</evidence>
<comment type="similarity">
    <text evidence="2 9">Belongs to the methyltransferase superfamily. RRP8 family.</text>
</comment>
<protein>
    <recommendedName>
        <fullName evidence="8 9">Ribosomal RNA-processing protein 8</fullName>
        <ecNumber evidence="9">2.1.1.-</ecNumber>
    </recommendedName>
</protein>
<evidence type="ECO:0000256" key="3">
    <source>
        <dbReference type="ARBA" id="ARBA00022552"/>
    </source>
</evidence>
<organism evidence="11 12">
    <name type="scientific">Saccharata proteae CBS 121410</name>
    <dbReference type="NCBI Taxonomy" id="1314787"/>
    <lineage>
        <taxon>Eukaryota</taxon>
        <taxon>Fungi</taxon>
        <taxon>Dikarya</taxon>
        <taxon>Ascomycota</taxon>
        <taxon>Pezizomycotina</taxon>
        <taxon>Dothideomycetes</taxon>
        <taxon>Dothideomycetes incertae sedis</taxon>
        <taxon>Botryosphaeriales</taxon>
        <taxon>Saccharataceae</taxon>
        <taxon>Saccharata</taxon>
    </lineage>
</organism>
<feature type="compositionally biased region" description="Basic and acidic residues" evidence="10">
    <location>
        <begin position="60"/>
        <end position="70"/>
    </location>
</feature>
<evidence type="ECO:0000256" key="10">
    <source>
        <dbReference type="SAM" id="MobiDB-lite"/>
    </source>
</evidence>
<keyword evidence="5 9" id="KW-0808">Transferase</keyword>
<feature type="compositionally biased region" description="Low complexity" evidence="10">
    <location>
        <begin position="103"/>
        <end position="115"/>
    </location>
</feature>
<feature type="compositionally biased region" description="Pro residues" evidence="10">
    <location>
        <begin position="146"/>
        <end position="156"/>
    </location>
</feature>
<dbReference type="AlphaFoldDB" id="A0A9P4M1R4"/>
<dbReference type="Gene3D" id="1.10.10.2150">
    <property type="entry name" value="Ribosomal RNA-processing protein 8, N-terminal domain"/>
    <property type="match status" value="1"/>
</dbReference>
<dbReference type="EC" id="2.1.1.-" evidence="9"/>
<evidence type="ECO:0000256" key="5">
    <source>
        <dbReference type="ARBA" id="ARBA00022679"/>
    </source>
</evidence>
<keyword evidence="7 9" id="KW-0539">Nucleus</keyword>
<dbReference type="InterPro" id="IPR029063">
    <property type="entry name" value="SAM-dependent_MTases_sf"/>
</dbReference>
<comment type="subcellular location">
    <subcellularLocation>
        <location evidence="1 9">Nucleus</location>
        <location evidence="1 9">Nucleolus</location>
    </subcellularLocation>
</comment>
<evidence type="ECO:0000256" key="4">
    <source>
        <dbReference type="ARBA" id="ARBA00022603"/>
    </source>
</evidence>
<dbReference type="GO" id="GO:0042273">
    <property type="term" value="P:ribosomal large subunit biogenesis"/>
    <property type="evidence" value="ECO:0007669"/>
    <property type="project" value="TreeGrafter"/>
</dbReference>
<dbReference type="Proteomes" id="UP000799776">
    <property type="component" value="Unassembled WGS sequence"/>
</dbReference>